<feature type="domain" description="Fatty acid desaturase" evidence="2">
    <location>
        <begin position="52"/>
        <end position="291"/>
    </location>
</feature>
<dbReference type="Proteomes" id="UP001597237">
    <property type="component" value="Unassembled WGS sequence"/>
</dbReference>
<dbReference type="PANTHER" id="PTHR19353:SF73">
    <property type="entry name" value="FATTY ACID DESATURASE"/>
    <property type="match status" value="1"/>
</dbReference>
<dbReference type="PANTHER" id="PTHR19353">
    <property type="entry name" value="FATTY ACID DESATURASE 2"/>
    <property type="match status" value="1"/>
</dbReference>
<feature type="transmembrane region" description="Helical" evidence="1">
    <location>
        <begin position="50"/>
        <end position="70"/>
    </location>
</feature>
<feature type="transmembrane region" description="Helical" evidence="1">
    <location>
        <begin position="25"/>
        <end position="44"/>
    </location>
</feature>
<protein>
    <submittedName>
        <fullName evidence="3">Fatty acid desaturase</fullName>
        <ecNumber evidence="3">1.14.19.-</ecNumber>
    </submittedName>
</protein>
<dbReference type="GO" id="GO:0016491">
    <property type="term" value="F:oxidoreductase activity"/>
    <property type="evidence" value="ECO:0007669"/>
    <property type="project" value="UniProtKB-KW"/>
</dbReference>
<accession>A0ABW4N728</accession>
<feature type="transmembrane region" description="Helical" evidence="1">
    <location>
        <begin position="179"/>
        <end position="201"/>
    </location>
</feature>
<dbReference type="InterPro" id="IPR005804">
    <property type="entry name" value="FA_desaturase_dom"/>
</dbReference>
<reference evidence="4" key="1">
    <citation type="journal article" date="2019" name="Int. J. Syst. Evol. Microbiol.">
        <title>The Global Catalogue of Microorganisms (GCM) 10K type strain sequencing project: providing services to taxonomists for standard genome sequencing and annotation.</title>
        <authorList>
            <consortium name="The Broad Institute Genomics Platform"/>
            <consortium name="The Broad Institute Genome Sequencing Center for Infectious Disease"/>
            <person name="Wu L."/>
            <person name="Ma J."/>
        </authorList>
    </citation>
    <scope>NUCLEOTIDE SEQUENCE [LARGE SCALE GENOMIC DNA]</scope>
    <source>
        <strain evidence="4">DFY28</strain>
    </source>
</reference>
<keyword evidence="4" id="KW-1185">Reference proteome</keyword>
<feature type="transmembrane region" description="Helical" evidence="1">
    <location>
        <begin position="208"/>
        <end position="227"/>
    </location>
</feature>
<comment type="caution">
    <text evidence="3">The sequence shown here is derived from an EMBL/GenBank/DDBJ whole genome shotgun (WGS) entry which is preliminary data.</text>
</comment>
<keyword evidence="1" id="KW-0812">Transmembrane</keyword>
<keyword evidence="1" id="KW-1133">Transmembrane helix</keyword>
<name>A0ABW4N728_9CAUL</name>
<feature type="transmembrane region" description="Helical" evidence="1">
    <location>
        <begin position="148"/>
        <end position="167"/>
    </location>
</feature>
<proteinExistence type="predicted"/>
<dbReference type="EC" id="1.14.19.-" evidence="3"/>
<dbReference type="InterPro" id="IPR012171">
    <property type="entry name" value="Fatty_acid_desaturase"/>
</dbReference>
<evidence type="ECO:0000313" key="4">
    <source>
        <dbReference type="Proteomes" id="UP001597237"/>
    </source>
</evidence>
<sequence length="333" mass="37884">MTDLTATDWSRTLAPYRTPKLSRSLLEILITMGSLFALWGLAWFAFEAGVVWAALLLTIPASFFLMRVFLIQHDCGHGSFFPAKAANDWVGRVMSVFTLTPYEYWRRAHALHHATSGNLDRRGIGAIDTLTVEEYRALSPLRQLGYRLYRHPLVMFGLGPAFNFFIIQRVPLGMMREGWRPWASTLGNTVAILAGAALLVWLVGLGPLVVNFVTMLLAATIGVWLFFVQHQFEGVYWARQGKWKRDLGALAGSSHYDLPPVLRWLTANIGIHHVHHLSSRIPYYRLPEVLRDQPELKDVSRIGLMESFKCARLALYDEARGELISFREFKRRG</sequence>
<evidence type="ECO:0000256" key="1">
    <source>
        <dbReference type="SAM" id="Phobius"/>
    </source>
</evidence>
<organism evidence="3 4">
    <name type="scientific">Phenylobacterium terrae</name>
    <dbReference type="NCBI Taxonomy" id="2665495"/>
    <lineage>
        <taxon>Bacteria</taxon>
        <taxon>Pseudomonadati</taxon>
        <taxon>Pseudomonadota</taxon>
        <taxon>Alphaproteobacteria</taxon>
        <taxon>Caulobacterales</taxon>
        <taxon>Caulobacteraceae</taxon>
        <taxon>Phenylobacterium</taxon>
    </lineage>
</organism>
<evidence type="ECO:0000313" key="3">
    <source>
        <dbReference type="EMBL" id="MFD1785289.1"/>
    </source>
</evidence>
<dbReference type="Pfam" id="PF00487">
    <property type="entry name" value="FA_desaturase"/>
    <property type="match status" value="1"/>
</dbReference>
<dbReference type="CDD" id="cd03507">
    <property type="entry name" value="Delta12-FADS-like"/>
    <property type="match status" value="1"/>
</dbReference>
<evidence type="ECO:0000259" key="2">
    <source>
        <dbReference type="Pfam" id="PF00487"/>
    </source>
</evidence>
<dbReference type="EMBL" id="JBHUEY010000006">
    <property type="protein sequence ID" value="MFD1785289.1"/>
    <property type="molecule type" value="Genomic_DNA"/>
</dbReference>
<keyword evidence="1" id="KW-0472">Membrane</keyword>
<gene>
    <name evidence="3" type="ORF">ACFSC0_17950</name>
</gene>
<keyword evidence="3" id="KW-0560">Oxidoreductase</keyword>
<dbReference type="RefSeq" id="WP_377282241.1">
    <property type="nucleotide sequence ID" value="NZ_JBHRSI010000005.1"/>
</dbReference>